<dbReference type="PROSITE" id="PS00678">
    <property type="entry name" value="WD_REPEATS_1"/>
    <property type="match status" value="6"/>
</dbReference>
<evidence type="ECO:0000256" key="2">
    <source>
        <dbReference type="ARBA" id="ARBA00022737"/>
    </source>
</evidence>
<comment type="caution">
    <text evidence="6">The sequence shown here is derived from an EMBL/GenBank/DDBJ whole genome shotgun (WGS) entry which is preliminary data.</text>
</comment>
<dbReference type="CDD" id="cd00200">
    <property type="entry name" value="WD40"/>
    <property type="match status" value="1"/>
</dbReference>
<dbReference type="InterPro" id="IPR001680">
    <property type="entry name" value="WD40_rpt"/>
</dbReference>
<dbReference type="PRINTS" id="PR00320">
    <property type="entry name" value="GPROTEINBRPT"/>
</dbReference>
<reference evidence="6 7" key="1">
    <citation type="journal article" date="2013" name="Curr. Biol.">
        <title>The Genome of the Foraminiferan Reticulomyxa filosa.</title>
        <authorList>
            <person name="Glockner G."/>
            <person name="Hulsmann N."/>
            <person name="Schleicher M."/>
            <person name="Noegel A.A."/>
            <person name="Eichinger L."/>
            <person name="Gallinger C."/>
            <person name="Pawlowski J."/>
            <person name="Sierra R."/>
            <person name="Euteneuer U."/>
            <person name="Pillet L."/>
            <person name="Moustafa A."/>
            <person name="Platzer M."/>
            <person name="Groth M."/>
            <person name="Szafranski K."/>
            <person name="Schliwa M."/>
        </authorList>
    </citation>
    <scope>NUCLEOTIDE SEQUENCE [LARGE SCALE GENOMIC DNA]</scope>
</reference>
<feature type="repeat" description="WD" evidence="3">
    <location>
        <begin position="510"/>
        <end position="553"/>
    </location>
</feature>
<dbReference type="EMBL" id="ASPP01019678">
    <property type="protein sequence ID" value="ETO14891.1"/>
    <property type="molecule type" value="Genomic_DNA"/>
</dbReference>
<sequence>MYNVEDEKNKEEGKVGMDSLLFQQSCFDKNWILQFNQDEQIKYYVCLICQQVANNAMELNCPQHESVDESLIVGENCLRQYLNDNNNACPIQSHDNCIYSKNKQLQRQIGDLVVPCPRQFQQESGISNEIEEGQTSEMIKCDFKGKIKEVGDHLDNACPLKLFNCWFKPFGCNYTCLGQDMNPHIVSTLQFHFDLIMKTFVSMQQTIQLSQVHCFVLCLQLRSENEKLKLEISLNCRKAQEISIPANENSALQQHQQAYVPQVFLVRVFAFQHSKHFVEKLKKDIQNNFQQIQAKDNEITQLKEEILKYQQNANTKDKELLEKDNQIKKIQRDSHQESLKLRADLEIMKRDFAEKEKQLVTHREQLVQLPQEKNGETTNSDNEQKDQANKDPSFSFDETNSTISFCDRFHSAKQLKTFVGHSTYVWSLQYVSLDGKHFLCSGSGDKTVRMWDVETTKQVNIFNGHSGYVYCVKFSQYYNRNHHRPIICSASYDKTIRFWDFQTSKEIHILTGHTGPVYGIQLSSFNDGRYLCSGSLDNTIRLWDVETCKMLHVFSGHTNGVWCVEFSSFQSGNTQDNKNVIVGMLGGAGYTICSGSHDNTVRLWDVETAKELIVFKGHEGYINSIKYSPYETLDGGHTICSGSSDKTVRLWDIRSKKETHVLKGHTNTVWSIEYAPLEKNYGDGIDGANIICSGSYDNSIRFWDVRTNKQLHEIKGNDNDGGIFSLQFLPCEDNAQRNEKDKPREIQMYGYNLCSGSKNGIIHLWG</sequence>
<evidence type="ECO:0000313" key="6">
    <source>
        <dbReference type="EMBL" id="ETO14891.1"/>
    </source>
</evidence>
<organism evidence="6 7">
    <name type="scientific">Reticulomyxa filosa</name>
    <dbReference type="NCBI Taxonomy" id="46433"/>
    <lineage>
        <taxon>Eukaryota</taxon>
        <taxon>Sar</taxon>
        <taxon>Rhizaria</taxon>
        <taxon>Retaria</taxon>
        <taxon>Foraminifera</taxon>
        <taxon>Monothalamids</taxon>
        <taxon>Reticulomyxidae</taxon>
        <taxon>Reticulomyxa</taxon>
    </lineage>
</organism>
<proteinExistence type="predicted"/>
<keyword evidence="4" id="KW-0175">Coiled coil</keyword>
<dbReference type="SMART" id="SM00320">
    <property type="entry name" value="WD40"/>
    <property type="match status" value="7"/>
</dbReference>
<feature type="repeat" description="WD" evidence="3">
    <location>
        <begin position="462"/>
        <end position="509"/>
    </location>
</feature>
<keyword evidence="7" id="KW-1185">Reference proteome</keyword>
<protein>
    <submittedName>
        <fullName evidence="6">Uncharacterized protein</fullName>
    </submittedName>
</protein>
<evidence type="ECO:0000256" key="3">
    <source>
        <dbReference type="PROSITE-ProRule" id="PRU00221"/>
    </source>
</evidence>
<dbReference type="SUPFAM" id="SSF50978">
    <property type="entry name" value="WD40 repeat-like"/>
    <property type="match status" value="1"/>
</dbReference>
<feature type="region of interest" description="Disordered" evidence="5">
    <location>
        <begin position="363"/>
        <end position="393"/>
    </location>
</feature>
<dbReference type="InterPro" id="IPR019775">
    <property type="entry name" value="WD40_repeat_CS"/>
</dbReference>
<feature type="repeat" description="WD" evidence="3">
    <location>
        <begin position="662"/>
        <end position="713"/>
    </location>
</feature>
<evidence type="ECO:0000256" key="1">
    <source>
        <dbReference type="ARBA" id="ARBA00022574"/>
    </source>
</evidence>
<accession>X6MMP5</accession>
<gene>
    <name evidence="6" type="ORF">RFI_22474</name>
</gene>
<dbReference type="InterPro" id="IPR020472">
    <property type="entry name" value="WD40_PAC1"/>
</dbReference>
<dbReference type="Gene3D" id="3.30.40.10">
    <property type="entry name" value="Zinc/RING finger domain, C3HC4 (zinc finger)"/>
    <property type="match status" value="1"/>
</dbReference>
<dbReference type="Gene3D" id="2.130.10.10">
    <property type="entry name" value="YVTN repeat-like/Quinoprotein amine dehydrogenase"/>
    <property type="match status" value="3"/>
</dbReference>
<feature type="repeat" description="WD" evidence="3">
    <location>
        <begin position="418"/>
        <end position="461"/>
    </location>
</feature>
<evidence type="ECO:0000256" key="5">
    <source>
        <dbReference type="SAM" id="MobiDB-lite"/>
    </source>
</evidence>
<feature type="repeat" description="WD" evidence="3">
    <location>
        <begin position="592"/>
        <end position="614"/>
    </location>
</feature>
<dbReference type="PROSITE" id="PS50082">
    <property type="entry name" value="WD_REPEATS_2"/>
    <property type="match status" value="6"/>
</dbReference>
<dbReference type="PROSITE" id="PS50294">
    <property type="entry name" value="WD_REPEATS_REGION"/>
    <property type="match status" value="5"/>
</dbReference>
<keyword evidence="1 3" id="KW-0853">WD repeat</keyword>
<name>X6MMP5_RETFI</name>
<dbReference type="Proteomes" id="UP000023152">
    <property type="component" value="Unassembled WGS sequence"/>
</dbReference>
<keyword evidence="2" id="KW-0677">Repeat</keyword>
<evidence type="ECO:0000256" key="4">
    <source>
        <dbReference type="SAM" id="Coils"/>
    </source>
</evidence>
<dbReference type="AlphaFoldDB" id="X6MMP5"/>
<dbReference type="PANTHER" id="PTHR19848:SF8">
    <property type="entry name" value="F-BOX AND WD REPEAT DOMAIN CONTAINING 7"/>
    <property type="match status" value="1"/>
</dbReference>
<dbReference type="InterPro" id="IPR013083">
    <property type="entry name" value="Znf_RING/FYVE/PHD"/>
</dbReference>
<dbReference type="SUPFAM" id="SSF49599">
    <property type="entry name" value="TRAF domain-like"/>
    <property type="match status" value="1"/>
</dbReference>
<feature type="coiled-coil region" evidence="4">
    <location>
        <begin position="278"/>
        <end position="319"/>
    </location>
</feature>
<dbReference type="PANTHER" id="PTHR19848">
    <property type="entry name" value="WD40 REPEAT PROTEIN"/>
    <property type="match status" value="1"/>
</dbReference>
<feature type="repeat" description="WD" evidence="3">
    <location>
        <begin position="615"/>
        <end position="661"/>
    </location>
</feature>
<dbReference type="Pfam" id="PF00400">
    <property type="entry name" value="WD40"/>
    <property type="match status" value="6"/>
</dbReference>
<evidence type="ECO:0000313" key="7">
    <source>
        <dbReference type="Proteomes" id="UP000023152"/>
    </source>
</evidence>
<dbReference type="InterPro" id="IPR036322">
    <property type="entry name" value="WD40_repeat_dom_sf"/>
</dbReference>
<dbReference type="InterPro" id="IPR015943">
    <property type="entry name" value="WD40/YVTN_repeat-like_dom_sf"/>
</dbReference>